<dbReference type="PANTHER" id="PTHR45436:SF5">
    <property type="entry name" value="SENSOR HISTIDINE KINASE TRCS"/>
    <property type="match status" value="1"/>
</dbReference>
<dbReference type="RefSeq" id="WP_114592426.1">
    <property type="nucleotide sequence ID" value="NZ_CP031165.1"/>
</dbReference>
<organism evidence="11 12">
    <name type="scientific">Euzebya pacifica</name>
    <dbReference type="NCBI Taxonomy" id="1608957"/>
    <lineage>
        <taxon>Bacteria</taxon>
        <taxon>Bacillati</taxon>
        <taxon>Actinomycetota</taxon>
        <taxon>Nitriliruptoria</taxon>
        <taxon>Euzebyales</taxon>
    </lineage>
</organism>
<evidence type="ECO:0000256" key="9">
    <source>
        <dbReference type="SAM" id="Phobius"/>
    </source>
</evidence>
<evidence type="ECO:0000256" key="6">
    <source>
        <dbReference type="ARBA" id="ARBA00022777"/>
    </source>
</evidence>
<feature type="transmembrane region" description="Helical" evidence="9">
    <location>
        <begin position="159"/>
        <end position="177"/>
    </location>
</feature>
<dbReference type="GO" id="GO:0034220">
    <property type="term" value="P:monoatomic ion transmembrane transport"/>
    <property type="evidence" value="ECO:0007669"/>
    <property type="project" value="UniProtKB-KW"/>
</dbReference>
<gene>
    <name evidence="11" type="ORF">DVS28_a3349</name>
</gene>
<evidence type="ECO:0000256" key="2">
    <source>
        <dbReference type="ARBA" id="ARBA00012438"/>
    </source>
</evidence>
<feature type="region of interest" description="Disordered" evidence="8">
    <location>
        <begin position="415"/>
        <end position="439"/>
    </location>
</feature>
<dbReference type="Pfam" id="PF02518">
    <property type="entry name" value="HATPase_c"/>
    <property type="match status" value="1"/>
</dbReference>
<dbReference type="Proteomes" id="UP000264006">
    <property type="component" value="Chromosome"/>
</dbReference>
<sequence length="439" mass="45840">MSQIAERAESSVYTPDEVLLRRFGIVRAVGGGAYIVACVIIGLIYGTAAWPVLLGIPVLAVVTTIYFRTSLTAPRSSVALSLVADAIVLGGAAAFVGGTGSGTGALYVIPIVSAGIILGPAAATSFTTLSVTLAWLQLASEEWLYTPVALHRPDLGDRVVVLMIITAVLISVGYLTGTYASSLQDNIAEAGHSASEVAKRTRRRRSFVRQASIDVRGPLGAVEQVADRLDSGDALDTDTRTALAAQLRMRTAQLEGGIEQLADVGALDEAREAKPQAVQLSRVVADCLHALGPRLGDHEVHVDVPPLRVVGDRRAARRITYNLLENVAEHTPAGTTVWVEARSTGGQGVLVVTDDGPGVPSGVAHRLFDAPDEGGGPRVGMPLVKELVDAMGAEITYEPREAGGSIFLVGFRLAPRDAPSADDPDDGPSAHSTADIAQA</sequence>
<comment type="catalytic activity">
    <reaction evidence="1">
        <text>ATP + protein L-histidine = ADP + protein N-phospho-L-histidine.</text>
        <dbReference type="EC" id="2.7.13.3"/>
    </reaction>
</comment>
<evidence type="ECO:0000259" key="10">
    <source>
        <dbReference type="PROSITE" id="PS50109"/>
    </source>
</evidence>
<keyword evidence="11" id="KW-0407">Ion channel</keyword>
<name>A0A346Y0M7_9ACTN</name>
<evidence type="ECO:0000313" key="11">
    <source>
        <dbReference type="EMBL" id="AXV08024.1"/>
    </source>
</evidence>
<keyword evidence="7 9" id="KW-1133">Transmembrane helix</keyword>
<dbReference type="KEGG" id="euz:DVS28_a3349"/>
<keyword evidence="3" id="KW-0597">Phosphoprotein</keyword>
<feature type="transmembrane region" description="Helical" evidence="9">
    <location>
        <begin position="50"/>
        <end position="67"/>
    </location>
</feature>
<dbReference type="AlphaFoldDB" id="A0A346Y0M7"/>
<feature type="transmembrane region" description="Helical" evidence="9">
    <location>
        <begin position="105"/>
        <end position="138"/>
    </location>
</feature>
<evidence type="ECO:0000256" key="7">
    <source>
        <dbReference type="ARBA" id="ARBA00022989"/>
    </source>
</evidence>
<reference evidence="11 12" key="1">
    <citation type="submission" date="2018-09" db="EMBL/GenBank/DDBJ databases">
        <title>Complete genome sequence of Euzebya sp. DY32-46 isolated from seawater of Pacific Ocean.</title>
        <authorList>
            <person name="Xu L."/>
            <person name="Wu Y.-H."/>
            <person name="Xu X.-W."/>
        </authorList>
    </citation>
    <scope>NUCLEOTIDE SEQUENCE [LARGE SCALE GENOMIC DNA]</scope>
    <source>
        <strain evidence="11 12">DY32-46</strain>
    </source>
</reference>
<proteinExistence type="predicted"/>
<keyword evidence="11" id="KW-0406">Ion transport</keyword>
<dbReference type="OrthoDB" id="9786919at2"/>
<evidence type="ECO:0000256" key="8">
    <source>
        <dbReference type="SAM" id="MobiDB-lite"/>
    </source>
</evidence>
<evidence type="ECO:0000256" key="5">
    <source>
        <dbReference type="ARBA" id="ARBA00022692"/>
    </source>
</evidence>
<dbReference type="InterPro" id="IPR003594">
    <property type="entry name" value="HATPase_dom"/>
</dbReference>
<keyword evidence="11" id="KW-0813">Transport</keyword>
<evidence type="ECO:0000256" key="1">
    <source>
        <dbReference type="ARBA" id="ARBA00000085"/>
    </source>
</evidence>
<evidence type="ECO:0000313" key="12">
    <source>
        <dbReference type="Proteomes" id="UP000264006"/>
    </source>
</evidence>
<feature type="transmembrane region" description="Helical" evidence="9">
    <location>
        <begin position="79"/>
        <end position="99"/>
    </location>
</feature>
<feature type="domain" description="Histidine kinase" evidence="10">
    <location>
        <begin position="210"/>
        <end position="415"/>
    </location>
</feature>
<dbReference type="EMBL" id="CP031165">
    <property type="protein sequence ID" value="AXV08024.1"/>
    <property type="molecule type" value="Genomic_DNA"/>
</dbReference>
<evidence type="ECO:0000256" key="3">
    <source>
        <dbReference type="ARBA" id="ARBA00022553"/>
    </source>
</evidence>
<dbReference type="SMART" id="SM00387">
    <property type="entry name" value="HATPase_c"/>
    <property type="match status" value="1"/>
</dbReference>
<dbReference type="GO" id="GO:0004673">
    <property type="term" value="F:protein histidine kinase activity"/>
    <property type="evidence" value="ECO:0007669"/>
    <property type="project" value="UniProtKB-EC"/>
</dbReference>
<dbReference type="InterPro" id="IPR036890">
    <property type="entry name" value="HATPase_C_sf"/>
</dbReference>
<keyword evidence="9" id="KW-0472">Membrane</keyword>
<dbReference type="SUPFAM" id="SSF55874">
    <property type="entry name" value="ATPase domain of HSP90 chaperone/DNA topoisomerase II/histidine kinase"/>
    <property type="match status" value="1"/>
</dbReference>
<dbReference type="InterPro" id="IPR005467">
    <property type="entry name" value="His_kinase_dom"/>
</dbReference>
<keyword evidence="6 11" id="KW-0418">Kinase</keyword>
<evidence type="ECO:0000256" key="4">
    <source>
        <dbReference type="ARBA" id="ARBA00022679"/>
    </source>
</evidence>
<accession>A0A346Y0M7</accession>
<keyword evidence="4" id="KW-0808">Transferase</keyword>
<dbReference type="InterPro" id="IPR050428">
    <property type="entry name" value="TCS_sensor_his_kinase"/>
</dbReference>
<keyword evidence="5 9" id="KW-0812">Transmembrane</keyword>
<dbReference type="EC" id="2.7.13.3" evidence="2"/>
<dbReference type="PANTHER" id="PTHR45436">
    <property type="entry name" value="SENSOR HISTIDINE KINASE YKOH"/>
    <property type="match status" value="1"/>
</dbReference>
<keyword evidence="12" id="KW-1185">Reference proteome</keyword>
<feature type="transmembrane region" description="Helical" evidence="9">
    <location>
        <begin position="25"/>
        <end position="44"/>
    </location>
</feature>
<dbReference type="Gene3D" id="3.30.565.10">
    <property type="entry name" value="Histidine kinase-like ATPase, C-terminal domain"/>
    <property type="match status" value="1"/>
</dbReference>
<dbReference type="PROSITE" id="PS50109">
    <property type="entry name" value="HIS_KIN"/>
    <property type="match status" value="1"/>
</dbReference>
<protein>
    <recommendedName>
        <fullName evidence="2">histidine kinase</fullName>
        <ecNumber evidence="2">2.7.13.3</ecNumber>
    </recommendedName>
</protein>